<name>A0A1U7HTR4_9CYAN</name>
<keyword evidence="12" id="KW-1185">Reference proteome</keyword>
<keyword evidence="4 10" id="KW-0249">Electron transport</keyword>
<reference evidence="11 12" key="1">
    <citation type="submission" date="2016-11" db="EMBL/GenBank/DDBJ databases">
        <title>Draft Genome Sequences of Nine Cyanobacterial Strains from Diverse Habitats.</title>
        <authorList>
            <person name="Zhu T."/>
            <person name="Hou S."/>
            <person name="Lu X."/>
            <person name="Hess W.R."/>
        </authorList>
    </citation>
    <scope>NUCLEOTIDE SEQUENCE [LARGE SCALE GENOMIC DNA]</scope>
    <source>
        <strain evidence="11 12">NIES-593</strain>
    </source>
</reference>
<dbReference type="Proteomes" id="UP000186868">
    <property type="component" value="Unassembled WGS sequence"/>
</dbReference>
<dbReference type="GO" id="GO:0015979">
    <property type="term" value="P:photosynthesis"/>
    <property type="evidence" value="ECO:0007669"/>
    <property type="project" value="UniProtKB-KW"/>
</dbReference>
<evidence type="ECO:0000256" key="7">
    <source>
        <dbReference type="ARBA" id="ARBA00023136"/>
    </source>
</evidence>
<accession>A0A1U7HTR4</accession>
<comment type="function">
    <text evidence="8 10">Component of the cytochrome b6-f complex, which mediates electron transfer between photosystem II (PSII) and photosystem I (PSI), cyclic electron flow around PSI, and state transitions. PetL is important for photoautotrophic growth as well as for electron transfer efficiency and stability of the cytochrome b6-f complex.</text>
</comment>
<dbReference type="HAMAP" id="MF_00433">
    <property type="entry name" value="Cytb6_f_PetL"/>
    <property type="match status" value="1"/>
</dbReference>
<dbReference type="InterPro" id="IPR007802">
    <property type="entry name" value="Cyt_b6/f_cplx_su6"/>
</dbReference>
<evidence type="ECO:0000313" key="12">
    <source>
        <dbReference type="Proteomes" id="UP000186868"/>
    </source>
</evidence>
<feature type="transmembrane region" description="Helical" evidence="10">
    <location>
        <begin position="6"/>
        <end position="27"/>
    </location>
</feature>
<evidence type="ECO:0000256" key="4">
    <source>
        <dbReference type="ARBA" id="ARBA00022982"/>
    </source>
</evidence>
<keyword evidence="5 10" id="KW-1133">Transmembrane helix</keyword>
<dbReference type="EMBL" id="MRCB01000001">
    <property type="protein sequence ID" value="OKH26928.1"/>
    <property type="molecule type" value="Genomic_DNA"/>
</dbReference>
<gene>
    <name evidence="10" type="primary">petL</name>
    <name evidence="11" type="ORF">NIES593_01885</name>
</gene>
<comment type="caution">
    <text evidence="11">The sequence shown here is derived from an EMBL/GenBank/DDBJ whole genome shotgun (WGS) entry which is preliminary data.</text>
</comment>
<evidence type="ECO:0000256" key="8">
    <source>
        <dbReference type="ARBA" id="ARBA00025197"/>
    </source>
</evidence>
<sequence>MSMFAVISYIAILLLFTAIALGLYFGFRSIKLI</sequence>
<evidence type="ECO:0000256" key="3">
    <source>
        <dbReference type="ARBA" id="ARBA00022692"/>
    </source>
</evidence>
<protein>
    <recommendedName>
        <fullName evidence="10">Cytochrome b6-f complex subunit 6</fullName>
    </recommendedName>
    <alternativeName>
        <fullName evidence="10">Cytochrome b6-f complex subunit PetL</fullName>
    </alternativeName>
    <alternativeName>
        <fullName evidence="10">Cytochrome b6-f complex subunit VI</fullName>
    </alternativeName>
</protein>
<dbReference type="AlphaFoldDB" id="A0A1U7HTR4"/>
<keyword evidence="7 10" id="KW-0472">Membrane</keyword>
<keyword evidence="6 10" id="KW-0793">Thylakoid</keyword>
<proteinExistence type="inferred from homology"/>
<comment type="subunit">
    <text evidence="9 10">The 4 large subunits of the cytochrome b6-f complex are cytochrome b6, subunit IV (17 kDa polypeptide, PetD), cytochrome f and the Rieske protein, while the 4 small subunits are PetG, PetL, PetM and PetN. The complex functions as a dimer.</text>
</comment>
<organism evidence="11 12">
    <name type="scientific">Hydrococcus rivularis NIES-593</name>
    <dbReference type="NCBI Taxonomy" id="1921803"/>
    <lineage>
        <taxon>Bacteria</taxon>
        <taxon>Bacillati</taxon>
        <taxon>Cyanobacteriota</taxon>
        <taxon>Cyanophyceae</taxon>
        <taxon>Pleurocapsales</taxon>
        <taxon>Hydrococcaceae</taxon>
        <taxon>Hydrococcus</taxon>
    </lineage>
</organism>
<keyword evidence="10" id="KW-0602">Photosynthesis</keyword>
<evidence type="ECO:0000256" key="5">
    <source>
        <dbReference type="ARBA" id="ARBA00022989"/>
    </source>
</evidence>
<keyword evidence="2 10" id="KW-0813">Transport</keyword>
<evidence type="ECO:0000256" key="2">
    <source>
        <dbReference type="ARBA" id="ARBA00022448"/>
    </source>
</evidence>
<dbReference type="GO" id="GO:0009055">
    <property type="term" value="F:electron transfer activity"/>
    <property type="evidence" value="ECO:0007669"/>
    <property type="project" value="InterPro"/>
</dbReference>
<comment type="similarity">
    <text evidence="10">Belongs to the PetL family.</text>
</comment>
<dbReference type="Pfam" id="PF05115">
    <property type="entry name" value="PetL"/>
    <property type="match status" value="1"/>
</dbReference>
<dbReference type="NCBIfam" id="NF008824">
    <property type="entry name" value="PRK11874.1"/>
    <property type="match status" value="1"/>
</dbReference>
<dbReference type="GO" id="GO:0031676">
    <property type="term" value="C:plasma membrane-derived thylakoid membrane"/>
    <property type="evidence" value="ECO:0007669"/>
    <property type="project" value="UniProtKB-SubCell"/>
</dbReference>
<comment type="subcellular location">
    <subcellularLocation>
        <location evidence="10">Cellular thylakoid membrane</location>
        <topology evidence="10">Single-pass membrane protein</topology>
    </subcellularLocation>
    <subcellularLocation>
        <location evidence="1">Membrane</location>
        <topology evidence="1">Single-pass membrane protein</topology>
    </subcellularLocation>
</comment>
<evidence type="ECO:0000256" key="9">
    <source>
        <dbReference type="ARBA" id="ARBA00025834"/>
    </source>
</evidence>
<keyword evidence="3 10" id="KW-0812">Transmembrane</keyword>
<dbReference type="GO" id="GO:0009512">
    <property type="term" value="C:cytochrome b6f complex"/>
    <property type="evidence" value="ECO:0007669"/>
    <property type="project" value="InterPro"/>
</dbReference>
<evidence type="ECO:0000256" key="1">
    <source>
        <dbReference type="ARBA" id="ARBA00004167"/>
    </source>
</evidence>
<evidence type="ECO:0000256" key="6">
    <source>
        <dbReference type="ARBA" id="ARBA00023078"/>
    </source>
</evidence>
<dbReference type="STRING" id="1921803.NIES593_01885"/>
<evidence type="ECO:0000256" key="10">
    <source>
        <dbReference type="HAMAP-Rule" id="MF_00433"/>
    </source>
</evidence>
<evidence type="ECO:0000313" key="11">
    <source>
        <dbReference type="EMBL" id="OKH26928.1"/>
    </source>
</evidence>